<keyword evidence="6" id="KW-1185">Reference proteome</keyword>
<dbReference type="NCBIfam" id="TIGR01643">
    <property type="entry name" value="YD_repeat_2x"/>
    <property type="match status" value="4"/>
</dbReference>
<name>A0ABV8MUC3_9NEIS</name>
<evidence type="ECO:0000256" key="1">
    <source>
        <dbReference type="ARBA" id="ARBA00022737"/>
    </source>
</evidence>
<accession>A0ABV8MUC3</accession>
<dbReference type="RefSeq" id="WP_378167002.1">
    <property type="nucleotide sequence ID" value="NZ_JBHSBU010000001.1"/>
</dbReference>
<keyword evidence="1" id="KW-0677">Repeat</keyword>
<keyword evidence="3" id="KW-0472">Membrane</keyword>
<feature type="region of interest" description="Disordered" evidence="2">
    <location>
        <begin position="5728"/>
        <end position="5749"/>
    </location>
</feature>
<dbReference type="InterPro" id="IPR056823">
    <property type="entry name" value="TEN-like_YD-shell"/>
</dbReference>
<protein>
    <recommendedName>
        <fullName evidence="4">Teneurin-like YD-shell domain-containing protein</fullName>
    </recommendedName>
</protein>
<keyword evidence="3" id="KW-0812">Transmembrane</keyword>
<dbReference type="InterPro" id="IPR050708">
    <property type="entry name" value="T6SS_VgrG/RHS"/>
</dbReference>
<dbReference type="PANTHER" id="PTHR32305">
    <property type="match status" value="1"/>
</dbReference>
<evidence type="ECO:0000313" key="5">
    <source>
        <dbReference type="EMBL" id="MFC4161262.1"/>
    </source>
</evidence>
<feature type="region of interest" description="Disordered" evidence="2">
    <location>
        <begin position="5676"/>
        <end position="5705"/>
    </location>
</feature>
<dbReference type="Pfam" id="PF05593">
    <property type="entry name" value="RHS_repeat"/>
    <property type="match status" value="3"/>
</dbReference>
<evidence type="ECO:0000259" key="4">
    <source>
        <dbReference type="Pfam" id="PF25023"/>
    </source>
</evidence>
<dbReference type="InterPro" id="IPR006530">
    <property type="entry name" value="YD"/>
</dbReference>
<feature type="transmembrane region" description="Helical" evidence="3">
    <location>
        <begin position="6336"/>
        <end position="6361"/>
    </location>
</feature>
<organism evidence="5 6">
    <name type="scientific">Chitinimonas lacunae</name>
    <dbReference type="NCBI Taxonomy" id="1963018"/>
    <lineage>
        <taxon>Bacteria</taxon>
        <taxon>Pseudomonadati</taxon>
        <taxon>Pseudomonadota</taxon>
        <taxon>Betaproteobacteria</taxon>
        <taxon>Neisseriales</taxon>
        <taxon>Chitinibacteraceae</taxon>
        <taxon>Chitinimonas</taxon>
    </lineage>
</organism>
<dbReference type="Pfam" id="PF25023">
    <property type="entry name" value="TEN_YD-shell"/>
    <property type="match status" value="1"/>
</dbReference>
<dbReference type="InterPro" id="IPR031325">
    <property type="entry name" value="RHS_repeat"/>
</dbReference>
<gene>
    <name evidence="5" type="ORF">ACFOW7_18140</name>
</gene>
<feature type="domain" description="Teneurin-like YD-shell" evidence="4">
    <location>
        <begin position="261"/>
        <end position="677"/>
    </location>
</feature>
<comment type="caution">
    <text evidence="5">The sequence shown here is derived from an EMBL/GenBank/DDBJ whole genome shotgun (WGS) entry which is preliminary data.</text>
</comment>
<sequence>MVAVVTGEGLGLLGSSLNTLGSRGVVGSAKTGTSSSGLYINGATGNLVLQRQDEFLVGRGPDLGLLRTYNSQGRFDGDNNDGWRLGFYRTIKLEGSKLGESGSLLRRTAADGAELVYRLRSAQPPSYVRIDDGGDDVLTLEAGTGHLIWTDGATQLREIYEANGENGWRIRELHDLDGNVVHYDYADGLLSQVKSANGEAIRFAYKTTDGSKCLQSISLSRHGKDYETTRYGYDEKNRLIKVSVDLTPENASDNDDRSKRYEIGYSYDAEGRLKTVTEQDGTDLVFSYAARSADDATVVVAAVEDRVSGRRTVFDYAQDGRSTRVRELAGKVVLSDSVLRYGKGRLDSVEMLGGMGGPVLTQYQYDSNGRVSAVIDASGNQVDYQYDASGHLIQEKDGSGARVERSYDRGRLLNETRYAGDNGSNALRSHFVYDGHRLRFSVSAEGRVVEYRYNSQGQRETELSYSGASFDGSEINLDTLKAWASKQERGQRIDHQYDLLGQLKQSTTYDQTRRDGNRGLVGVADSAAVTSFVYDHQGRLISSIDARENAAGKAQSRMVYDGLGRLIASIDSEGLPTYYLYSIDKSGSSGVETVLTVQAPGGRTTIKRFDALGNLISAQQAAGAPASRFHYDALGRLRYAVDAAGVGTAYLYDALGRKVGELDGSGALTEYSYNRSGQLAMTRRYVERVSAEVLSRFMRAPQAAELVVDVRSIRPAANLADRFEYRLYDKAGRLAKQIDADGYMTVYRYDAASRLLGTVRYAQVQSTAFDLLSPDMPQDKVKPPPASEQDRYSHRIYDRDGKLIAELDGERYLTEYHYDGVGQLLETTRYAKQVDAARLAQAGAQALASWRPLTSADDQISQRRYNASGELVLERDAEGYITEYEYDRNGNKTLARSWGQRGKTLPFDVSAEALSKWRGEHKREDKIEDQLVRFQYDRQNRLWSETMVLDLDGVETAYFAKHYSYDEAGRVKEVWQGDPRTTLEQRRYGYNDYDSQGRVVRELNGEGARLLRLALSKPSTSKADIDALWQRYAVRYSYDGAGRRTAMTDALGQRTVFYHDEAGRLQYTINALGEVSEQRYSSTGEMEATLHYGARLADPGNGGAAASVRSAIEGLLKQDPLPSLVERRYDRRGLLESETIWQSETEFRRQRYVYNAFGELEQRFERVGPQGQEVLSEQVFKRDHRGAVLEKLSGGIYSEARYDAFGRVVRQGSGAKTSVNNQPRLLQEVEQTYDHLGRVIEVRTGGIEGLSSRQTTSFDAFDRVLTQTHHLASGPLTTQYRYDLSTGTSSVVSAEGVVTSVTRNAFGDTVVSVDALGNRTEYRYDGAGRVIGLTRADGLTAENQYDAAGNLKVSVDEAGLKTEYLYDAANRQFQRIVHNGSQALKTTFHFDGQGRKTLEISPDGLHTLTRYSRDGQTTRVVVDPSHAELAKYFPQVKPTITDQQPVHLETVYRYDTRGQQVEVERRNEAQHVLSRVAYFYDDAGRRYREVVDPTGLALETLYFFDSLGKVAASRDPNGHVTTYYRDALGRVGVTVDGMGSVEESLFDEAGRVIEKRRYQDARPELRFDPTKALLSEQVPTAEAIRRGLTGSVLRTRLAYDRDGRLTWQMDGYGALTQSIYDDRGNLLRQIHYATAGDALTPWPPTDDLPARLASVKDRVSDYVYDMLNRPVSQIELVRGSNGLQPQRETRSRYDAAGRVVQTLTVSLTDPAAQPLETRYRYDAVGRRTHEINQDGRVVFTDYDAAGRVLSVTEREGRQAPAVAFGDSGWKLQRTDNDVLVAIDPQGQRRLLGSEMDFNAIIEAAPGLADWLARQYSLNRVPISEAAALEGLVQAGHGPALAGLRQAISAFWAAEPQQGGRYQPINAMGGVWQRLGLAQASFTADGVTVEFSREQTGNLFQLAVSHPALKRWLLAQLPLPPALATRFVKDAHYQKGMAELPLLWQDKTTSPKDRTTHYHYDRAGRLDVQTDAAGYTERYSYNSLSQKDSYTNKLGGITHYEYDKAGRLIEEISPPTDSLTDQTSSDPQNLRVVTKMVYDPNGNLIERWEGGYRLGHDSTTQWRNPRITRFRYDAAGRQSVLEQASGNGSGTEPAFRSQWDSFWNGIAKGETYTWPIGRLLSKDPAKADLGFELTYLSEHEAQYGSEAQGSKVVFRRGMSTDELFAALQEVARKEQWLGELLKPTLGYETTSSIEGPGVTTLKRKWAEFWSRSQAGQTLDWAGGQLIRQADGTAHYLPSGQKLPEGRQVVLTPTMSLAEVALSHPNILDALRKLGYDFKETLVFASQDDQDKLVKEWTRYWTHSVKDEWLKLGEGRLVRQADGSSIYVDKYKTEVILKQEMLDPSKGSINEQISELGRKRPELLDLFRLFKYEFELARNDKDPRQQQLDALWQAYWNGPLYGETAALGNQRTLRRYGPDLAALEMADGRVYTLRRDMSLETLASLGPDVRQWMSELVPGLSFGQVTVEVTPGNSLSFEPFRRDFWERGLIGETLAWAGGTLRREGPGLASYSAPDPSKPGSPLKTVRISQGDSIGVLVNLHPALHQFFRQQGVEIGSATLDMKRGEAALVWQELWSRTLPGTEVPFLNGILRRLPARKDATGKEIGYAVYLPNSDPSKEVLLYQGMRIDEVATRSPELKDFFSKMGVVFDGATIVAPDGNVGTMATLWQGYFSGLVIGESLDWAGGRLERTGPDSAKYVGKHPQTGQPIEIRLSRDMEPADAAKLHPAIATELAKVEGVKLETLVPAAGDTRARDAWQALFDRPQVGATWKWAKGVLRREADGRVTYVRDGKDVFSFDRSMSLQALAERHADFTEAFAELGFRLGERATESGQLDELHKHWQVFFSESIPGERLSWAGGVLARGDQGKAEFISANGVKVSISKGMTLAELAASHPDLKAEFLKYGFRTDGTSGPQPGAGSIDQLRNDWLARLEQITPGEKLAWGKGYLVRQADGSAQYLASDGTGVTLRAAMSYEAMARLHPEIAQALEAFGLVMGSESAMLADWRSYFDQTQQGESRSFGKGRLVRNQDGSVNYQGSNGVTVTLPRNVSLDQAALLHPEIAEVFAGHGFLLGERPTLKAGDLQALTLQWQSYFDRAQTGETTEWSEGTLTRQADGTVLYRSHVFGGTAVLRRNMSIEEVARAHTGLAVVFSRLYGFRLESRATVLVAGDQTRMDAEWNAYFAGRFAGESLDWAGGKLVRLGNGRSLYQAPGGGSVELSAGMSLAEIARAHPSLNAYFESQGFKLVGAVGQPKVVVGREAELIQNWNNYFHTPVLKKTEPMWGGTVTRIDYATAEFVFNGNRYTLTRGMTLPALSAMAPEISRQYLRTEQITVNEVNHQALQADWDIFWAQGQVGWSGSWGGGQVTRTGTDTAVYRGSDGTSMTVHRNASINTLLNNSSIRAAFTRQRTETLSRLDEAAFLRDWNHYWVSTVAGEGVEVFGGTLTRQADGSALFKTSHGQVHIPRNGDFKTLYLANPQIFAQWAAHFGYRIEVEQRTQDNGGGASLRSMLDRYFSGPMTGETIAMWGGTLTRQADGSSRYTHPAGSIDMWASHQKAGLAVQSGTLARAWAERFGFKADMVLQVIERGREAELRSALDNYWNGRIPGETLAIYGGTLSRQNDGTVRFQNGSASIEVRRDSDLLKLAAENPGLAQAWRQSFGIEVVKSRGVVARGNEAALKTLLDNYLGGRFEGDSLSHWGGTLTRNADGSALFKSASGSLRVTRDADLSTLARANRELAQALQSQYGFVAGSGVGAIKPGDQAALKTFWDGYWSGRRAGESQSWLGGTLIRQADGSMLYRNAHGELTLQRNTDWSLLARGNPAFAEAAQAQYGYLGLPGQTPRTVATLQKFWDDYWKGQVAGESFKVLDGTLVRTGDGTAEYRGARGETVQVGRKPDFAKWSRESETLKAALARNYGYQTVWRRDWVGVSEQQIAQLNVLWQRYWNSPVGEESVAAFGGVLTSNHDGSAQFRLGGREWRVTRQEDLSQLAAKDTSGVLRRQLLEQYGYLAQTISYGSQEDKARLTALWRAYFAAPLAGEKLKLEWQGEWFGSLVRLADGGVRFEPNGSGDKVEVKRGEGFHVLALASPRFAAFLKAAFQSSIVRGKLDEVQKQFNDYWTHPVEGETLPITDPVSGRAMSIRYLSADLAEFIDLDGKPTQLRRQLPKQPPRADGQAHEYSDLDLYLIDLASRNRDFARWWQSVSGFSAETRSAVDPKRTDPLLTQYWQGPVEGESVKLFDGVVTRHRTGERWSAVYSGPDGRQVVFNQHSSLADLALQHSTLAQALQRDLGLVVKPTVQLNGNSAEQRTTVATALQQYLSRSLVGETYGHSGGTFTRGLGNEVTFTDSSGRTIKLKHRLGASLDEMRWEMAQAAADSPALARSWKEQFGFEGWYKVRAGSDGQREAMLKNWNQYWNGPVPGERLDLAGIGSFERIGPDKSVFITEGEPARTVEVKRPGKPGASGLPQDWVVTPAEVIAGAAKLAALELAVRPLWQNLYKARLELSQTLAPADDLARLVLDAYWHAPVPGEALRLQSGLLWHADGGKLVYQRDGSQETLTFERDTPMHELAKKAPQLAAELATAPYQTREVKSLQEKTAATQNPRAALQASFDGLWSGDRVGAAYNWAGHNRKVVRSADGQIRVYDLSNNALKGTLDRYATLQQINSAFEANLTTASWISLSANDYGFTHGVSQGEGRTTLVVGSQTYHDALGNAVAYRDVAGNWSYKAYQGTRLRFEVDAEGYVSEHVYDTFGNRTQLIRYANRFSPSTAAEKKGIALDTLETHFRNPANRLNSREISYEYDSHGRLIKTIEPMAEHFEVLGASGSTRLVKAGKETHQAYDSFGRIVKQWVDYAGRPAGEAVPTTYFYYDSMGRKIGQLDAERYLTEWIYDRFGQVTEERQYARPLPPYLDERTSFQTVRELAVDNLYRTEEDIRRYVDADLDTRVKRYSYDARGNVQTESDKVKVLQGITSTQFNTTTYSYDAAGNRVMVEDVRGNRSYEFFDAMGRKVGVAEASGQDGYRFSKTTFDVLGNAVRTLAIKGIASAGLSPEAIRGSWSLQTDEKRMWRVDIAQQQEIRRFDMAGRTLSLKVNELTQKNERERESRQLAQSEWRYDVFGRTLLEWQANQKHFFATSGGIELSQSANNAVKLFSYDKNGNQLSTRERMGKDQTSAAIEVKTSVRYNAFGEIEQRTLSSFRDKDNSTPETVTARYGYDAAGRVVYREENGVASRHAYNVMGWETAQVTSSTLKLSEHATLAELLGQGTIPRAFDPNYRRQYVLHDKLGRVVKQFMPLSEGQQEVSTKVEYDRWGNRLKLTDALDHVYSWEYDFGNRVLQENLPQTTVVTAAGKVMLNTLINRQYCYNRFGDLESKTDANKNTRQYAYDKFGRQLREWIGADTAVNRLSQTVYDQWGRVQYQYQDGRENDATNAGVRALRQAHFAYAYDGLDRVVEVRREGREQLEELIDGWMKVQERQEITRYTYDWLGRKVAEERSTANRPELGKQWITNDVRRFVQVTEYDSMGRVTGSESGERTENGTVSKSLRREDQYDIRGNKTASHTSWITRNVRGELERVGESRMPTWTYDIATNRLSSHIDLGGGLYRYDYNEAGELKQQTYSREGMAYANDPARLGGAAGPMMEAGLPSLVPMEGGGMIERQANGTWRDDQGNVWTMAADGMLENGQGQRISPRRETDPKPVDPPKATESTVSSRNVLHVRTFEYDGAGRLQTQVDTDHSRILDADKKPLSEEASRQDGRYEGITTHRKVYDKLGNLLGETVERDLSAAGRGRESWQQTNTYDELGRLQSAKTQGQGPSTNLSLYYTYDANGNRRAVLGAVQKGDGWEGYINWYDYDALDRMTVSRGVLQGGQITIANDHELVQRMQDTSVRLKHQEDLNFFHRIGTGDNRNVVRSAADGDGKPVMGGGSRISYVGNTQLRATVETKRQLFQQPQEDFTQSFVYDSFGRVARIYQADSTKNQDDGIGENAKGVMSVMRSYDWLGRASKEAIWTESYDKNKPAEKASAVLTQVRQNSYDIEGRLLLQQTYNYDQKKKVLDAQAISEMVYQYDGEKLARNSFNWLEKDKTWRESYEYQYTAFETWKETSQLREVTGSQSRRAKSYSVLDDYGQVKAIWQAMQENGKRGNDTYAPGYEPSQVRRFFTDSNGRVLWRSNDVKLDKSSPGRIEGSVWHAQTDHGGRGYVYAGSSVVGSSGMNLEESDFDFNFVDLSANSLPQTSYTSYTTNEGDTLKQIARNMWGDANLWYLIAHENQALNLSSNRASGPDEPLRAGQTLKLPAVISAANKSDTFRPYNPTKVLGSTMPDLPAPPPPAKPEGCGGVGQIIMIVVMVVATIFTAGAAAAGLGAGFQAIMAAGAQAMVGSLAAGASVMGMTGLAGAMAASTIGAAVGSIASQTVGIAIGAQEEFSWKAVGQAALSAGVGSALGGSGLGDAIKGSKLVSSFGSYSNVAATSLTAMASSAIHQSVMSSAGLGSFSWRNVAAAGVAAPISAALSVGGNSFGVRLLNNLTSGTVNRVAQIAMHGKGKLDMGQIATNAFGDALGNTIVDTIRFAPDALDTALRARNQSSRDPSKGWRSLFAKEQQTGAEEAYINRSYFPVFSDQLDQWADDSIKLAPDYEGSGYEDRWEDGQANGRVRHRLVTREDGVVEPAGAAQSRQRVLSPQDAMLAADKLSFDQSITRERADTAIRTLRESKSFYKVKGHQALQMDLSITRVYAAGNVAGFYNPDGIPREMIDTSITLPDEGLAYLKMPTSLVAKASPKKYYGEKIDHSWNVDSEMVFNPSVGKPLRNFPASLVKQIQQENKIDPKDAQRIYDVMRKASRGGELVEYVNARIFNGVAGYKDLLLQIKRESMHDSVLQAMDTAQSLREKGERNLFFERKSAKNEPEYDIDVGALSKDNSINIAYQLKTVKDNTNILSNAQSAARQLVDAPAKQKIVEINVQNGTLRDFAYSSREKTLRKAFADNYPGMQVKINFSEGGSKTWQF</sequence>
<dbReference type="PANTHER" id="PTHR32305:SF15">
    <property type="entry name" value="PROTEIN RHSA-RELATED"/>
    <property type="match status" value="1"/>
</dbReference>
<keyword evidence="3" id="KW-1133">Transmembrane helix</keyword>
<dbReference type="Proteomes" id="UP001595791">
    <property type="component" value="Unassembled WGS sequence"/>
</dbReference>
<dbReference type="EMBL" id="JBHSBU010000001">
    <property type="protein sequence ID" value="MFC4161262.1"/>
    <property type="molecule type" value="Genomic_DNA"/>
</dbReference>
<reference evidence="6" key="1">
    <citation type="journal article" date="2019" name="Int. J. Syst. Evol. Microbiol.">
        <title>The Global Catalogue of Microorganisms (GCM) 10K type strain sequencing project: providing services to taxonomists for standard genome sequencing and annotation.</title>
        <authorList>
            <consortium name="The Broad Institute Genomics Platform"/>
            <consortium name="The Broad Institute Genome Sequencing Center for Infectious Disease"/>
            <person name="Wu L."/>
            <person name="Ma J."/>
        </authorList>
    </citation>
    <scope>NUCLEOTIDE SEQUENCE [LARGE SCALE GENOMIC DNA]</scope>
    <source>
        <strain evidence="6">LMG 29894</strain>
    </source>
</reference>
<proteinExistence type="predicted"/>
<feature type="compositionally biased region" description="Basic and acidic residues" evidence="2">
    <location>
        <begin position="5685"/>
        <end position="5695"/>
    </location>
</feature>
<feature type="transmembrane region" description="Helical" evidence="3">
    <location>
        <begin position="6373"/>
        <end position="6394"/>
    </location>
</feature>
<evidence type="ECO:0000256" key="3">
    <source>
        <dbReference type="SAM" id="Phobius"/>
    </source>
</evidence>
<evidence type="ECO:0000256" key="2">
    <source>
        <dbReference type="SAM" id="MobiDB-lite"/>
    </source>
</evidence>
<dbReference type="Gene3D" id="2.180.10.10">
    <property type="entry name" value="RHS repeat-associated core"/>
    <property type="match status" value="12"/>
</dbReference>
<evidence type="ECO:0000313" key="6">
    <source>
        <dbReference type="Proteomes" id="UP001595791"/>
    </source>
</evidence>